<keyword evidence="4" id="KW-0961">Cell wall biogenesis/degradation</keyword>
<sequence>MVQEAVNATPSNLGPGKFVIWIKTGLYDEIVRVQLEKRNVVFVGEGMDKTVITGSLSVGLMPGMTTYESAAVGPLGQRSMAQLTDISMQQLGPSVPRPSPTTAQFARSSGLGQSTTTGPIPAPAMQPTGPSISHSSWSNNPKHSGYRCWTSSSLPIRQRPFRYPKLRVPRRSRHSLHPIVMPVLTIMSRSGVTAHGRLDPEKGENNAVTAHGRLDPGQSTGFIFQNCSINGTEEYMNLYHSNPKLQKKFLGRPWKEYSRTVFINCNLEVLVCAEGWMPWNGEFALETLYYGEFNSSGAGANVTGRLSWSSQIPAEHVNSYSVVNFIQGDKCSFKVISGYLHHLVNMLFYRDLVM</sequence>
<dbReference type="Pfam" id="PF01095">
    <property type="entry name" value="Pectinesterase"/>
    <property type="match status" value="2"/>
</dbReference>
<organism evidence="8 9">
    <name type="scientific">Anisodus tanguticus</name>
    <dbReference type="NCBI Taxonomy" id="243964"/>
    <lineage>
        <taxon>Eukaryota</taxon>
        <taxon>Viridiplantae</taxon>
        <taxon>Streptophyta</taxon>
        <taxon>Embryophyta</taxon>
        <taxon>Tracheophyta</taxon>
        <taxon>Spermatophyta</taxon>
        <taxon>Magnoliopsida</taxon>
        <taxon>eudicotyledons</taxon>
        <taxon>Gunneridae</taxon>
        <taxon>Pentapetalae</taxon>
        <taxon>asterids</taxon>
        <taxon>lamiids</taxon>
        <taxon>Solanales</taxon>
        <taxon>Solanaceae</taxon>
        <taxon>Solanoideae</taxon>
        <taxon>Hyoscyameae</taxon>
        <taxon>Anisodus</taxon>
    </lineage>
</organism>
<name>A0AAE1V8T2_9SOLA</name>
<evidence type="ECO:0000313" key="9">
    <source>
        <dbReference type="Proteomes" id="UP001291623"/>
    </source>
</evidence>
<dbReference type="GO" id="GO:0042545">
    <property type="term" value="P:cell wall modification"/>
    <property type="evidence" value="ECO:0007669"/>
    <property type="project" value="InterPro"/>
</dbReference>
<evidence type="ECO:0000256" key="3">
    <source>
        <dbReference type="ARBA" id="ARBA00023085"/>
    </source>
</evidence>
<gene>
    <name evidence="8" type="ORF">RND71_022056</name>
</gene>
<evidence type="ECO:0000256" key="6">
    <source>
        <dbReference type="SAM" id="MobiDB-lite"/>
    </source>
</evidence>
<dbReference type="InterPro" id="IPR011050">
    <property type="entry name" value="Pectin_lyase_fold/virulence"/>
</dbReference>
<dbReference type="Gene3D" id="2.160.20.10">
    <property type="entry name" value="Single-stranded right-handed beta-helix, Pectin lyase-like"/>
    <property type="match status" value="2"/>
</dbReference>
<dbReference type="InterPro" id="IPR000070">
    <property type="entry name" value="Pectinesterase_cat"/>
</dbReference>
<reference evidence="8" key="1">
    <citation type="submission" date="2023-12" db="EMBL/GenBank/DDBJ databases">
        <title>Genome assembly of Anisodus tanguticus.</title>
        <authorList>
            <person name="Wang Y.-J."/>
        </authorList>
    </citation>
    <scope>NUCLEOTIDE SEQUENCE</scope>
    <source>
        <strain evidence="8">KB-2021</strain>
        <tissue evidence="8">Leaf</tissue>
    </source>
</reference>
<dbReference type="PANTHER" id="PTHR31707">
    <property type="entry name" value="PECTINESTERASE"/>
    <property type="match status" value="1"/>
</dbReference>
<accession>A0AAE1V8T2</accession>
<comment type="pathway">
    <text evidence="1">Glycan metabolism; pectin degradation; 2-dehydro-3-deoxy-D-gluconate from pectin: step 1/5.</text>
</comment>
<dbReference type="GO" id="GO:0030599">
    <property type="term" value="F:pectinesterase activity"/>
    <property type="evidence" value="ECO:0007669"/>
    <property type="project" value="UniProtKB-EC"/>
</dbReference>
<evidence type="ECO:0000256" key="4">
    <source>
        <dbReference type="ARBA" id="ARBA00023316"/>
    </source>
</evidence>
<protein>
    <recommendedName>
        <fullName evidence="7">Pectinesterase catalytic domain-containing protein</fullName>
    </recommendedName>
</protein>
<dbReference type="Proteomes" id="UP001291623">
    <property type="component" value="Unassembled WGS sequence"/>
</dbReference>
<dbReference type="EMBL" id="JAVYJV010000011">
    <property type="protein sequence ID" value="KAK4359827.1"/>
    <property type="molecule type" value="Genomic_DNA"/>
</dbReference>
<evidence type="ECO:0000256" key="1">
    <source>
        <dbReference type="ARBA" id="ARBA00005184"/>
    </source>
</evidence>
<dbReference type="AlphaFoldDB" id="A0AAE1V8T2"/>
<evidence type="ECO:0000259" key="7">
    <source>
        <dbReference type="Pfam" id="PF01095"/>
    </source>
</evidence>
<evidence type="ECO:0000256" key="2">
    <source>
        <dbReference type="ARBA" id="ARBA00022801"/>
    </source>
</evidence>
<feature type="compositionally biased region" description="Polar residues" evidence="6">
    <location>
        <begin position="100"/>
        <end position="118"/>
    </location>
</feature>
<dbReference type="InterPro" id="IPR012334">
    <property type="entry name" value="Pectin_lyas_fold"/>
</dbReference>
<comment type="caution">
    <text evidence="8">The sequence shown here is derived from an EMBL/GenBank/DDBJ whole genome shotgun (WGS) entry which is preliminary data.</text>
</comment>
<keyword evidence="2" id="KW-0378">Hydrolase</keyword>
<proteinExistence type="predicted"/>
<comment type="catalytic activity">
    <reaction evidence="5">
        <text>[(1-&gt;4)-alpha-D-galacturonosyl methyl ester](n) + n H2O = [(1-&gt;4)-alpha-D-galacturonosyl](n) + n methanol + n H(+)</text>
        <dbReference type="Rhea" id="RHEA:22380"/>
        <dbReference type="Rhea" id="RHEA-COMP:14570"/>
        <dbReference type="Rhea" id="RHEA-COMP:14573"/>
        <dbReference type="ChEBI" id="CHEBI:15377"/>
        <dbReference type="ChEBI" id="CHEBI:15378"/>
        <dbReference type="ChEBI" id="CHEBI:17790"/>
        <dbReference type="ChEBI" id="CHEBI:140522"/>
        <dbReference type="ChEBI" id="CHEBI:140523"/>
        <dbReference type="EC" id="3.1.1.11"/>
    </reaction>
</comment>
<dbReference type="SUPFAM" id="SSF51126">
    <property type="entry name" value="Pectin lyase-like"/>
    <property type="match status" value="2"/>
</dbReference>
<evidence type="ECO:0000313" key="8">
    <source>
        <dbReference type="EMBL" id="KAK4359827.1"/>
    </source>
</evidence>
<keyword evidence="3" id="KW-0063">Aspartyl esterase</keyword>
<evidence type="ECO:0000256" key="5">
    <source>
        <dbReference type="ARBA" id="ARBA00047928"/>
    </source>
</evidence>
<feature type="compositionally biased region" description="Polar residues" evidence="6">
    <location>
        <begin position="128"/>
        <end position="139"/>
    </location>
</feature>
<feature type="region of interest" description="Disordered" evidence="6">
    <location>
        <begin position="91"/>
        <end position="139"/>
    </location>
</feature>
<feature type="domain" description="Pectinesterase catalytic" evidence="7">
    <location>
        <begin position="199"/>
        <end position="329"/>
    </location>
</feature>
<keyword evidence="9" id="KW-1185">Reference proteome</keyword>
<feature type="domain" description="Pectinesterase catalytic" evidence="7">
    <location>
        <begin position="2"/>
        <end position="88"/>
    </location>
</feature>